<keyword evidence="5" id="KW-0732">Signal</keyword>
<proteinExistence type="inferred from homology"/>
<accession>A0AAW1TTG9</accession>
<dbReference type="PROSITE" id="PS00624">
    <property type="entry name" value="GMC_OXRED_2"/>
    <property type="match status" value="1"/>
</dbReference>
<feature type="signal peptide" evidence="5">
    <location>
        <begin position="1"/>
        <end position="17"/>
    </location>
</feature>
<dbReference type="InterPro" id="IPR007867">
    <property type="entry name" value="GMC_OxRtase_C"/>
</dbReference>
<dbReference type="Pfam" id="PF00732">
    <property type="entry name" value="GMC_oxred_N"/>
    <property type="match status" value="1"/>
</dbReference>
<gene>
    <name evidence="8" type="ORF">WA026_009994</name>
</gene>
<dbReference type="Gene3D" id="3.30.560.10">
    <property type="entry name" value="Glucose Oxidase, domain 3"/>
    <property type="match status" value="1"/>
</dbReference>
<dbReference type="SUPFAM" id="SSF54373">
    <property type="entry name" value="FAD-linked reductases, C-terminal domain"/>
    <property type="match status" value="1"/>
</dbReference>
<keyword evidence="9" id="KW-1185">Reference proteome</keyword>
<evidence type="ECO:0000259" key="6">
    <source>
        <dbReference type="PROSITE" id="PS00623"/>
    </source>
</evidence>
<evidence type="ECO:0000313" key="8">
    <source>
        <dbReference type="EMBL" id="KAK9871036.1"/>
    </source>
</evidence>
<dbReference type="Proteomes" id="UP001431783">
    <property type="component" value="Unassembled WGS sequence"/>
</dbReference>
<reference evidence="8 9" key="1">
    <citation type="submission" date="2023-03" db="EMBL/GenBank/DDBJ databases">
        <title>Genome insight into feeding habits of ladybird beetles.</title>
        <authorList>
            <person name="Li H.-S."/>
            <person name="Huang Y.-H."/>
            <person name="Pang H."/>
        </authorList>
    </citation>
    <scope>NUCLEOTIDE SEQUENCE [LARGE SCALE GENOMIC DNA]</scope>
    <source>
        <strain evidence="8">SYSU_2023b</strain>
        <tissue evidence="8">Whole body</tissue>
    </source>
</reference>
<dbReference type="InterPro" id="IPR036188">
    <property type="entry name" value="FAD/NAD-bd_sf"/>
</dbReference>
<dbReference type="Pfam" id="PF05199">
    <property type="entry name" value="GMC_oxred_C"/>
    <property type="match status" value="1"/>
</dbReference>
<keyword evidence="4" id="KW-0285">Flavoprotein</keyword>
<dbReference type="Gene3D" id="3.50.50.60">
    <property type="entry name" value="FAD/NAD(P)-binding domain"/>
    <property type="match status" value="1"/>
</dbReference>
<evidence type="ECO:0000256" key="2">
    <source>
        <dbReference type="PIRSR" id="PIRSR000137-1"/>
    </source>
</evidence>
<keyword evidence="3 4" id="KW-0274">FAD</keyword>
<comment type="cofactor">
    <cofactor evidence="3">
        <name>FAD</name>
        <dbReference type="ChEBI" id="CHEBI:57692"/>
    </cofactor>
</comment>
<feature type="binding site" evidence="3">
    <location>
        <begin position="154"/>
        <end position="157"/>
    </location>
    <ligand>
        <name>FAD</name>
        <dbReference type="ChEBI" id="CHEBI:57692"/>
    </ligand>
</feature>
<evidence type="ECO:0000313" key="9">
    <source>
        <dbReference type="Proteomes" id="UP001431783"/>
    </source>
</evidence>
<dbReference type="PANTHER" id="PTHR11552">
    <property type="entry name" value="GLUCOSE-METHANOL-CHOLINE GMC OXIDOREDUCTASE"/>
    <property type="match status" value="1"/>
</dbReference>
<name>A0AAW1TTG9_9CUCU</name>
<dbReference type="PANTHER" id="PTHR11552:SF158">
    <property type="entry name" value="GH23626P-RELATED"/>
    <property type="match status" value="1"/>
</dbReference>
<sequence length="618" mass="69206">MKGYLVLSLYLFYSVQCNSDLKIEYYEKLIKQGIADSLSYKMRTDNRDFFGDGVDEGDLIDFGEFDFIIVGGGSSGSVVTNRLSEIKEWKILLLEAGEEEDDFSEIPGMHLFLTPSSRNWGYKTTSQKNGCMGMLNNECLYARGKILGGSGAINGLVYIRGHKEDYDNWEALGNPGWAYKDILKYFKRAENSELENGEEEYHGFGGSINNAYSKPDSIFHQVFVDALSERGLNEVDYNGAEQIGVGKFQNSIKFGKRSSGGNSYILSARNRRNLKISLGSYVTKILLDDVSRKAYGVEFMKNGQKYRAIASNEVILAGGSINTPHLLMLSGIGPKEELMKHNIKLFQDLPVGQYMRDHVAFTNVYFRTNHSESTIALRKMVEDYLQGKGILTTSYGSKSVAFLNINDAKAKKPNVEIVMLPPTGNSDNLKLSRNFKKEASAAVHSVDMKHDIALAAIILNPKSNGRLSLKSNTSRDFPLIDVGLFSSREDLQAMYEAVKFAVDLQKTEAFKRFNATPYLDLKPCSQHSFNTKKFWYCAIQHLSFNSYHISSTAKMGMITDPQAVVDNKLKVYGVKNLRVVDCSMMPDTISGHTNAVAFMIGEKASDMIKEEYLEYVSQ</sequence>
<dbReference type="EMBL" id="JARQZJ010000004">
    <property type="protein sequence ID" value="KAK9871036.1"/>
    <property type="molecule type" value="Genomic_DNA"/>
</dbReference>
<feature type="domain" description="Glucose-methanol-choline oxidoreductase N-terminal" evidence="6">
    <location>
        <begin position="144"/>
        <end position="167"/>
    </location>
</feature>
<feature type="domain" description="Glucose-methanol-choline oxidoreductase N-terminal" evidence="7">
    <location>
        <begin position="319"/>
        <end position="333"/>
    </location>
</feature>
<dbReference type="InterPro" id="IPR000172">
    <property type="entry name" value="GMC_OxRdtase_N"/>
</dbReference>
<feature type="chain" id="PRO_5043766304" description="Glucose-methanol-choline oxidoreductase N-terminal domain-containing protein" evidence="5">
    <location>
        <begin position="18"/>
        <end position="618"/>
    </location>
</feature>
<dbReference type="InterPro" id="IPR012132">
    <property type="entry name" value="GMC_OxRdtase"/>
</dbReference>
<evidence type="ECO:0000256" key="4">
    <source>
        <dbReference type="RuleBase" id="RU003968"/>
    </source>
</evidence>
<feature type="binding site" evidence="3">
    <location>
        <position position="282"/>
    </location>
    <ligand>
        <name>FAD</name>
        <dbReference type="ChEBI" id="CHEBI:57692"/>
    </ligand>
</feature>
<dbReference type="GO" id="GO:0016614">
    <property type="term" value="F:oxidoreductase activity, acting on CH-OH group of donors"/>
    <property type="evidence" value="ECO:0007669"/>
    <property type="project" value="InterPro"/>
</dbReference>
<evidence type="ECO:0000256" key="3">
    <source>
        <dbReference type="PIRSR" id="PIRSR000137-2"/>
    </source>
</evidence>
<feature type="active site" description="Proton donor" evidence="2">
    <location>
        <position position="548"/>
    </location>
</feature>
<feature type="active site" description="Proton acceptor" evidence="2">
    <location>
        <position position="592"/>
    </location>
</feature>
<organism evidence="8 9">
    <name type="scientific">Henosepilachna vigintioctopunctata</name>
    <dbReference type="NCBI Taxonomy" id="420089"/>
    <lineage>
        <taxon>Eukaryota</taxon>
        <taxon>Metazoa</taxon>
        <taxon>Ecdysozoa</taxon>
        <taxon>Arthropoda</taxon>
        <taxon>Hexapoda</taxon>
        <taxon>Insecta</taxon>
        <taxon>Pterygota</taxon>
        <taxon>Neoptera</taxon>
        <taxon>Endopterygota</taxon>
        <taxon>Coleoptera</taxon>
        <taxon>Polyphaga</taxon>
        <taxon>Cucujiformia</taxon>
        <taxon>Coccinelloidea</taxon>
        <taxon>Coccinellidae</taxon>
        <taxon>Epilachninae</taxon>
        <taxon>Epilachnini</taxon>
        <taxon>Henosepilachna</taxon>
    </lineage>
</organism>
<comment type="caution">
    <text evidence="8">The sequence shown here is derived from an EMBL/GenBank/DDBJ whole genome shotgun (WGS) entry which is preliminary data.</text>
</comment>
<dbReference type="AlphaFoldDB" id="A0AAW1TTG9"/>
<evidence type="ECO:0000259" key="7">
    <source>
        <dbReference type="PROSITE" id="PS00624"/>
    </source>
</evidence>
<evidence type="ECO:0000256" key="5">
    <source>
        <dbReference type="SAM" id="SignalP"/>
    </source>
</evidence>
<dbReference type="GO" id="GO:0050660">
    <property type="term" value="F:flavin adenine dinucleotide binding"/>
    <property type="evidence" value="ECO:0007669"/>
    <property type="project" value="InterPro"/>
</dbReference>
<dbReference type="PROSITE" id="PS00623">
    <property type="entry name" value="GMC_OXRED_1"/>
    <property type="match status" value="1"/>
</dbReference>
<dbReference type="SUPFAM" id="SSF51905">
    <property type="entry name" value="FAD/NAD(P)-binding domain"/>
    <property type="match status" value="1"/>
</dbReference>
<evidence type="ECO:0000256" key="1">
    <source>
        <dbReference type="ARBA" id="ARBA00010790"/>
    </source>
</evidence>
<dbReference type="PIRSF" id="PIRSF000137">
    <property type="entry name" value="Alcohol_oxidase"/>
    <property type="match status" value="1"/>
</dbReference>
<comment type="similarity">
    <text evidence="1 4">Belongs to the GMC oxidoreductase family.</text>
</comment>
<protein>
    <recommendedName>
        <fullName evidence="6 7">Glucose-methanol-choline oxidoreductase N-terminal domain-containing protein</fullName>
    </recommendedName>
</protein>